<proteinExistence type="predicted"/>
<organism evidence="1 2">
    <name type="scientific">Timema podura</name>
    <name type="common">Walking stick</name>
    <dbReference type="NCBI Taxonomy" id="61482"/>
    <lineage>
        <taxon>Eukaryota</taxon>
        <taxon>Metazoa</taxon>
        <taxon>Ecdysozoa</taxon>
        <taxon>Arthropoda</taxon>
        <taxon>Hexapoda</taxon>
        <taxon>Insecta</taxon>
        <taxon>Pterygota</taxon>
        <taxon>Neoptera</taxon>
        <taxon>Polyneoptera</taxon>
        <taxon>Phasmatodea</taxon>
        <taxon>Timematodea</taxon>
        <taxon>Timematoidea</taxon>
        <taxon>Timematidae</taxon>
        <taxon>Timema</taxon>
    </lineage>
</organism>
<dbReference type="EMBL" id="CAJPIN010003972">
    <property type="protein sequence ID" value="CAG2056517.1"/>
    <property type="molecule type" value="Genomic_DNA"/>
</dbReference>
<reference evidence="1" key="1">
    <citation type="submission" date="2021-03" db="EMBL/GenBank/DDBJ databases">
        <authorList>
            <person name="Tran Van P."/>
        </authorList>
    </citation>
    <scope>NUCLEOTIDE SEQUENCE</scope>
</reference>
<evidence type="ECO:0000313" key="1">
    <source>
        <dbReference type="EMBL" id="CAG2056517.1"/>
    </source>
</evidence>
<dbReference type="Proteomes" id="UP001153148">
    <property type="component" value="Unassembled WGS sequence"/>
</dbReference>
<sequence length="121" mass="13647">MPRRSWLQSFPAFVASRIIYQDHRDNIGLISVVENPDSTVTEEDAENFFRNSVVKVTDSGQDLMDAENLLFLEKLENQGQGTEDLCNLLYSMGGSSHKDTSSFDMAKCPTTGKFGMPYRQE</sequence>
<protein>
    <submittedName>
        <fullName evidence="1">Uncharacterized protein</fullName>
    </submittedName>
</protein>
<gene>
    <name evidence="1" type="ORF">TPAB3V08_LOCUS3508</name>
</gene>
<keyword evidence="2" id="KW-1185">Reference proteome</keyword>
<comment type="caution">
    <text evidence="1">The sequence shown here is derived from an EMBL/GenBank/DDBJ whole genome shotgun (WGS) entry which is preliminary data.</text>
</comment>
<name>A0ABN7NSH3_TIMPD</name>
<evidence type="ECO:0000313" key="2">
    <source>
        <dbReference type="Proteomes" id="UP001153148"/>
    </source>
</evidence>
<accession>A0ABN7NSH3</accession>